<reference evidence="1" key="2">
    <citation type="submission" date="2023-02" db="EMBL/GenBank/DDBJ databases">
        <authorList>
            <person name="Swenson N.G."/>
            <person name="Wegrzyn J.L."/>
            <person name="Mcevoy S.L."/>
        </authorList>
    </citation>
    <scope>NUCLEOTIDE SEQUENCE</scope>
    <source>
        <strain evidence="1">91603</strain>
        <tissue evidence="1">Leaf</tissue>
    </source>
</reference>
<accession>A0AAD5NTH3</accession>
<dbReference type="Proteomes" id="UP001064489">
    <property type="component" value="Chromosome 5"/>
</dbReference>
<evidence type="ECO:0000313" key="2">
    <source>
        <dbReference type="Proteomes" id="UP001064489"/>
    </source>
</evidence>
<evidence type="ECO:0000313" key="1">
    <source>
        <dbReference type="EMBL" id="KAI9178556.1"/>
    </source>
</evidence>
<organism evidence="1 2">
    <name type="scientific">Acer negundo</name>
    <name type="common">Box elder</name>
    <dbReference type="NCBI Taxonomy" id="4023"/>
    <lineage>
        <taxon>Eukaryota</taxon>
        <taxon>Viridiplantae</taxon>
        <taxon>Streptophyta</taxon>
        <taxon>Embryophyta</taxon>
        <taxon>Tracheophyta</taxon>
        <taxon>Spermatophyta</taxon>
        <taxon>Magnoliopsida</taxon>
        <taxon>eudicotyledons</taxon>
        <taxon>Gunneridae</taxon>
        <taxon>Pentapetalae</taxon>
        <taxon>rosids</taxon>
        <taxon>malvids</taxon>
        <taxon>Sapindales</taxon>
        <taxon>Sapindaceae</taxon>
        <taxon>Hippocastanoideae</taxon>
        <taxon>Acereae</taxon>
        <taxon>Acer</taxon>
    </lineage>
</organism>
<proteinExistence type="predicted"/>
<name>A0AAD5NTH3_ACENE</name>
<sequence length="105" mass="11987">MLTTSNTNSPSQGNYSDPTWYMDSGATHHFTPEFGHLMDPIEFTGNEHAMVGNGDNDRSWSWSNDERKRVWYSGCWSWTGKRRSVEDGSFGVTLVKPKTTSFWNS</sequence>
<comment type="caution">
    <text evidence="1">The sequence shown here is derived from an EMBL/GenBank/DDBJ whole genome shotgun (WGS) entry which is preliminary data.</text>
</comment>
<dbReference type="EMBL" id="JAJSOW010000102">
    <property type="protein sequence ID" value="KAI9178556.1"/>
    <property type="molecule type" value="Genomic_DNA"/>
</dbReference>
<dbReference type="AlphaFoldDB" id="A0AAD5NTH3"/>
<gene>
    <name evidence="1" type="ORF">LWI28_027866</name>
</gene>
<protein>
    <submittedName>
        <fullName evidence="1">Uncharacterized protein</fullName>
    </submittedName>
</protein>
<keyword evidence="2" id="KW-1185">Reference proteome</keyword>
<reference evidence="1" key="1">
    <citation type="journal article" date="2022" name="Plant J.">
        <title>Strategies of tolerance reflected in two North American maple genomes.</title>
        <authorList>
            <person name="McEvoy S.L."/>
            <person name="Sezen U.U."/>
            <person name="Trouern-Trend A."/>
            <person name="McMahon S.M."/>
            <person name="Schaberg P.G."/>
            <person name="Yang J."/>
            <person name="Wegrzyn J.L."/>
            <person name="Swenson N.G."/>
        </authorList>
    </citation>
    <scope>NUCLEOTIDE SEQUENCE</scope>
    <source>
        <strain evidence="1">91603</strain>
    </source>
</reference>